<evidence type="ECO:0000313" key="12">
    <source>
        <dbReference type="EMBL" id="KEQ30274.1"/>
    </source>
</evidence>
<feature type="transmembrane region" description="Helical" evidence="8">
    <location>
        <begin position="162"/>
        <end position="184"/>
    </location>
</feature>
<reference evidence="12 13" key="1">
    <citation type="journal article" date="1992" name="Int. J. Syst. Bacteriol.">
        <title>Sphingobacterium antarcticus sp. nov. a Psychrotrophic Bacterium from the Soils of Schirmacher Oasis, Antarctica.</title>
        <authorList>
            <person name="Shivaji S."/>
            <person name="Ray M.K."/>
            <person name="Rao N.S."/>
            <person name="Saiserr L."/>
            <person name="Jagannadham M.V."/>
            <person name="Kumar G.S."/>
            <person name="Reddy G."/>
            <person name="Bhargava P.M."/>
        </authorList>
    </citation>
    <scope>NUCLEOTIDE SEQUENCE [LARGE SCALE GENOMIC DNA]</scope>
    <source>
        <strain evidence="12 13">4BY</strain>
    </source>
</reference>
<dbReference type="FunFam" id="3.40.50.300:FF:000218">
    <property type="entry name" value="Multidrug ABC transporter ATP-binding protein"/>
    <property type="match status" value="1"/>
</dbReference>
<comment type="caution">
    <text evidence="12">The sequence shown here is derived from an EMBL/GenBank/DDBJ whole genome shotgun (WGS) entry which is preliminary data.</text>
</comment>
<dbReference type="RefSeq" id="WP_037440056.1">
    <property type="nucleotide sequence ID" value="NZ_JNFF01000046.1"/>
</dbReference>
<dbReference type="GO" id="GO:0006508">
    <property type="term" value="P:proteolysis"/>
    <property type="evidence" value="ECO:0007669"/>
    <property type="project" value="InterPro"/>
</dbReference>
<evidence type="ECO:0000256" key="3">
    <source>
        <dbReference type="ARBA" id="ARBA00022741"/>
    </source>
</evidence>
<dbReference type="PANTHER" id="PTHR43394:SF1">
    <property type="entry name" value="ATP-BINDING CASSETTE SUB-FAMILY B MEMBER 10, MITOCHONDRIAL"/>
    <property type="match status" value="1"/>
</dbReference>
<keyword evidence="6 8" id="KW-1133">Transmembrane helix</keyword>
<evidence type="ECO:0000313" key="13">
    <source>
        <dbReference type="Proteomes" id="UP000028007"/>
    </source>
</evidence>
<organism evidence="12 13">
    <name type="scientific">Pedobacter antarcticus 4BY</name>
    <dbReference type="NCBI Taxonomy" id="1358423"/>
    <lineage>
        <taxon>Bacteria</taxon>
        <taxon>Pseudomonadati</taxon>
        <taxon>Bacteroidota</taxon>
        <taxon>Sphingobacteriia</taxon>
        <taxon>Sphingobacteriales</taxon>
        <taxon>Sphingobacteriaceae</taxon>
        <taxon>Pedobacter</taxon>
    </lineage>
</organism>
<dbReference type="CDD" id="cd02418">
    <property type="entry name" value="Peptidase_C39B"/>
    <property type="match status" value="1"/>
</dbReference>
<dbReference type="PROSITE" id="PS00211">
    <property type="entry name" value="ABC_TRANSPORTER_1"/>
    <property type="match status" value="1"/>
</dbReference>
<dbReference type="InterPro" id="IPR017871">
    <property type="entry name" value="ABC_transporter-like_CS"/>
</dbReference>
<dbReference type="PANTHER" id="PTHR43394">
    <property type="entry name" value="ATP-DEPENDENT PERMEASE MDL1, MITOCHONDRIAL"/>
    <property type="match status" value="1"/>
</dbReference>
<feature type="domain" description="ABC transporter" evidence="9">
    <location>
        <begin position="479"/>
        <end position="714"/>
    </location>
</feature>
<evidence type="ECO:0000259" key="10">
    <source>
        <dbReference type="PROSITE" id="PS50929"/>
    </source>
</evidence>
<dbReference type="GO" id="GO:0008233">
    <property type="term" value="F:peptidase activity"/>
    <property type="evidence" value="ECO:0007669"/>
    <property type="project" value="InterPro"/>
</dbReference>
<evidence type="ECO:0000256" key="8">
    <source>
        <dbReference type="SAM" id="Phobius"/>
    </source>
</evidence>
<keyword evidence="2 8" id="KW-0812">Transmembrane</keyword>
<dbReference type="InterPro" id="IPR036640">
    <property type="entry name" value="ABC1_TM_sf"/>
</dbReference>
<protein>
    <submittedName>
        <fullName evidence="12">Peptidase C39</fullName>
    </submittedName>
</protein>
<keyword evidence="4" id="KW-0378">Hydrolase</keyword>
<dbReference type="Pfam" id="PF03412">
    <property type="entry name" value="Peptidase_C39"/>
    <property type="match status" value="1"/>
</dbReference>
<dbReference type="InterPro" id="IPR039421">
    <property type="entry name" value="Type_1_exporter"/>
</dbReference>
<evidence type="ECO:0000259" key="9">
    <source>
        <dbReference type="PROSITE" id="PS50893"/>
    </source>
</evidence>
<dbReference type="Pfam" id="PF00005">
    <property type="entry name" value="ABC_tran"/>
    <property type="match status" value="1"/>
</dbReference>
<dbReference type="PROSITE" id="PS50929">
    <property type="entry name" value="ABC_TM1F"/>
    <property type="match status" value="1"/>
</dbReference>
<feature type="transmembrane region" description="Helical" evidence="8">
    <location>
        <begin position="277"/>
        <end position="296"/>
    </location>
</feature>
<dbReference type="Proteomes" id="UP000028007">
    <property type="component" value="Unassembled WGS sequence"/>
</dbReference>
<evidence type="ECO:0000256" key="2">
    <source>
        <dbReference type="ARBA" id="ARBA00022692"/>
    </source>
</evidence>
<accession>A0A081PHV1</accession>
<dbReference type="InterPro" id="IPR027417">
    <property type="entry name" value="P-loop_NTPase"/>
</dbReference>
<dbReference type="CDD" id="cd18570">
    <property type="entry name" value="ABC_6TM_PCAT1_LagD_like"/>
    <property type="match status" value="1"/>
</dbReference>
<dbReference type="Pfam" id="PF00664">
    <property type="entry name" value="ABC_membrane"/>
    <property type="match status" value="1"/>
</dbReference>
<dbReference type="PROSITE" id="PS50893">
    <property type="entry name" value="ABC_TRANSPORTER_2"/>
    <property type="match status" value="1"/>
</dbReference>
<evidence type="ECO:0000259" key="11">
    <source>
        <dbReference type="PROSITE" id="PS50990"/>
    </source>
</evidence>
<evidence type="ECO:0000256" key="5">
    <source>
        <dbReference type="ARBA" id="ARBA00022840"/>
    </source>
</evidence>
<comment type="subcellular location">
    <subcellularLocation>
        <location evidence="1">Cell membrane</location>
        <topology evidence="1">Multi-pass membrane protein</topology>
    </subcellularLocation>
</comment>
<dbReference type="AlphaFoldDB" id="A0A081PHV1"/>
<sequence length="721" mass="81346">MQKGCLIKQHDIKDCGAACLSSVGANYGLKLPIAKIRQLCHTDTRGTNVLGMIQGLNNMGFNAKGVKGGVDALDKIPLPAIAHIVVQQQLHHYVVIYKVDKGIVTVMDPAYGKLVKYTVEEFAKVWTGVLILLEPNEYFEQRNEKTNNFSRFWNLIQPHKSIVFQAIFGAIVYTILGLSTSIYIEKITDYVLIDGNIRLLNLLSGGMVIILLFQIFIGSFKSILILQTGQRIDRYLILGYYKHLLTLPQRFFDTMKVGEIISRVNDAVKIRAFINDVSIQMLVNIFIIIFSFVLMFTYYWKLALIIAIVIPFYFLVYWISNKLNKKVERRLMEEGAELESHLVESLNAIRTIKTFGVEGYSNNKTDTRFSLLLKTIYKSVMNSLFSANAADFLSRLSTIILMWFGAKYVIDRVITPGELLSFYALIGYFTGPVSQLIGMNKTIQNALIASDRLFEIMDLDREENEQDKIDLKPENVGNIYFRDVSFSYGSRADIFKKFNCVFEKGKTSAIVGESGSGKTTIAALLQNLYAIKEGKLLIGDYDVNYISNFSLRNMVSVVPQQIDLFSGNVIENIAVGEDFPDVQRILDISKSIGILSFIEKLPNGFQTYLGENGALLSGGQKQRIAIARALYKNPEILILDEATSSLDTESEQIIQKTLKAFKDQGKTMIIIAHRLSTIAHADIIYVLKDGQILEQGSHKELLESGEFYKEMWRKQSLSLSN</sequence>
<feature type="transmembrane region" description="Helical" evidence="8">
    <location>
        <begin position="302"/>
        <end position="320"/>
    </location>
</feature>
<keyword evidence="3" id="KW-0547">Nucleotide-binding</keyword>
<dbReference type="Gene3D" id="3.90.70.10">
    <property type="entry name" value="Cysteine proteinases"/>
    <property type="match status" value="1"/>
</dbReference>
<keyword evidence="13" id="KW-1185">Reference proteome</keyword>
<evidence type="ECO:0000256" key="4">
    <source>
        <dbReference type="ARBA" id="ARBA00022801"/>
    </source>
</evidence>
<keyword evidence="7 8" id="KW-0472">Membrane</keyword>
<dbReference type="SUPFAM" id="SSF52540">
    <property type="entry name" value="P-loop containing nucleoside triphosphate hydrolases"/>
    <property type="match status" value="1"/>
</dbReference>
<feature type="domain" description="ABC transmembrane type-1" evidence="10">
    <location>
        <begin position="166"/>
        <end position="445"/>
    </location>
</feature>
<dbReference type="GO" id="GO:0015421">
    <property type="term" value="F:ABC-type oligopeptide transporter activity"/>
    <property type="evidence" value="ECO:0007669"/>
    <property type="project" value="TreeGrafter"/>
</dbReference>
<dbReference type="InterPro" id="IPR003593">
    <property type="entry name" value="AAA+_ATPase"/>
</dbReference>
<evidence type="ECO:0000256" key="1">
    <source>
        <dbReference type="ARBA" id="ARBA00004651"/>
    </source>
</evidence>
<dbReference type="GO" id="GO:0016887">
    <property type="term" value="F:ATP hydrolysis activity"/>
    <property type="evidence" value="ECO:0007669"/>
    <property type="project" value="InterPro"/>
</dbReference>
<proteinExistence type="predicted"/>
<keyword evidence="5" id="KW-0067">ATP-binding</keyword>
<dbReference type="eggNOG" id="COG2274">
    <property type="taxonomic scope" value="Bacteria"/>
</dbReference>
<feature type="domain" description="Peptidase C39" evidence="11">
    <location>
        <begin position="9"/>
        <end position="133"/>
    </location>
</feature>
<dbReference type="InterPro" id="IPR003439">
    <property type="entry name" value="ABC_transporter-like_ATP-bd"/>
</dbReference>
<dbReference type="PROSITE" id="PS50990">
    <property type="entry name" value="PEPTIDASE_C39"/>
    <property type="match status" value="1"/>
</dbReference>
<dbReference type="Gene3D" id="1.20.1560.10">
    <property type="entry name" value="ABC transporter type 1, transmembrane domain"/>
    <property type="match status" value="1"/>
</dbReference>
<feature type="transmembrane region" description="Helical" evidence="8">
    <location>
        <begin position="204"/>
        <end position="226"/>
    </location>
</feature>
<dbReference type="EMBL" id="JNFF01000046">
    <property type="protein sequence ID" value="KEQ30274.1"/>
    <property type="molecule type" value="Genomic_DNA"/>
</dbReference>
<evidence type="ECO:0000256" key="6">
    <source>
        <dbReference type="ARBA" id="ARBA00022989"/>
    </source>
</evidence>
<gene>
    <name evidence="12" type="ORF">N180_09990</name>
</gene>
<dbReference type="InterPro" id="IPR005074">
    <property type="entry name" value="Peptidase_C39"/>
</dbReference>
<dbReference type="SMART" id="SM00382">
    <property type="entry name" value="AAA"/>
    <property type="match status" value="1"/>
</dbReference>
<dbReference type="OrthoDB" id="9760358at2"/>
<dbReference type="GO" id="GO:0005524">
    <property type="term" value="F:ATP binding"/>
    <property type="evidence" value="ECO:0007669"/>
    <property type="project" value="UniProtKB-KW"/>
</dbReference>
<dbReference type="Gene3D" id="3.40.50.300">
    <property type="entry name" value="P-loop containing nucleotide triphosphate hydrolases"/>
    <property type="match status" value="1"/>
</dbReference>
<evidence type="ECO:0000256" key="7">
    <source>
        <dbReference type="ARBA" id="ARBA00023136"/>
    </source>
</evidence>
<dbReference type="SUPFAM" id="SSF90123">
    <property type="entry name" value="ABC transporter transmembrane region"/>
    <property type="match status" value="1"/>
</dbReference>
<dbReference type="InterPro" id="IPR011527">
    <property type="entry name" value="ABC1_TM_dom"/>
</dbReference>
<name>A0A081PHV1_9SPHI</name>
<dbReference type="GO" id="GO:0005886">
    <property type="term" value="C:plasma membrane"/>
    <property type="evidence" value="ECO:0007669"/>
    <property type="project" value="UniProtKB-SubCell"/>
</dbReference>